<dbReference type="KEGG" id="vag:N646_3017"/>
<name>A0A2I3CG82_VIBAX</name>
<accession>A0A2I3CG82</accession>
<dbReference type="AlphaFoldDB" id="A0A2I3CG82"/>
<dbReference type="EMBL" id="CP006718">
    <property type="protein sequence ID" value="AGV18827.1"/>
    <property type="molecule type" value="Genomic_DNA"/>
</dbReference>
<dbReference type="HOGENOM" id="CLU_3206679_0_0_6"/>
<sequence>MLGIEFEKLSRVYQRNRSDISPQSDQLAATRGYFVETNVRIDYLW</sequence>
<evidence type="ECO:0000313" key="1">
    <source>
        <dbReference type="EMBL" id="AGV18827.1"/>
    </source>
</evidence>
<gene>
    <name evidence="1" type="ORF">N646_3017</name>
</gene>
<proteinExistence type="predicted"/>
<reference evidence="1 2" key="1">
    <citation type="journal article" date="2015" name="Genome Announc.">
        <title>Complete genome sequence of Vibrio alginolyticus ATCC 17749.</title>
        <authorList>
            <person name="Liu X.F."/>
            <person name="Cao Y."/>
            <person name="Zhang H.L."/>
            <person name="Chen Y.J."/>
            <person name="Hu C.J."/>
        </authorList>
    </citation>
    <scope>NUCLEOTIDE SEQUENCE [LARGE SCALE GENOMIC DNA]</scope>
    <source>
        <strain evidence="2">ATCC 17749 / DSM 2171 / NBRC 15630 / NCIMB 1903 / NCTC 12160 / XII-53</strain>
    </source>
</reference>
<protein>
    <submittedName>
        <fullName evidence="1">Uncharacterized protein</fullName>
    </submittedName>
</protein>
<dbReference type="Proteomes" id="UP000016714">
    <property type="component" value="Chromosome 1"/>
</dbReference>
<evidence type="ECO:0000313" key="2">
    <source>
        <dbReference type="Proteomes" id="UP000016714"/>
    </source>
</evidence>
<organism evidence="1 2">
    <name type="scientific">Vibrio alginolyticus (strain ATCC 17749 / DSM 2171 / NBRC 15630 / NCIMB 1903 / NCTC 12160 / XII-53)</name>
    <dbReference type="NCBI Taxonomy" id="1219076"/>
    <lineage>
        <taxon>Bacteria</taxon>
        <taxon>Pseudomonadati</taxon>
        <taxon>Pseudomonadota</taxon>
        <taxon>Gammaproteobacteria</taxon>
        <taxon>Vibrionales</taxon>
        <taxon>Vibrionaceae</taxon>
        <taxon>Vibrio</taxon>
    </lineage>
</organism>